<dbReference type="EMBL" id="FZLN01000007">
    <property type="protein sequence ID" value="SNQ30172.1"/>
    <property type="molecule type" value="Genomic_DNA"/>
</dbReference>
<dbReference type="Pfam" id="PF00149">
    <property type="entry name" value="Metallophos"/>
    <property type="match status" value="1"/>
</dbReference>
<evidence type="ECO:0000256" key="3">
    <source>
        <dbReference type="RuleBase" id="RU362119"/>
    </source>
</evidence>
<evidence type="ECO:0000313" key="6">
    <source>
        <dbReference type="EMBL" id="SNQ30172.1"/>
    </source>
</evidence>
<dbReference type="GO" id="GO:0000166">
    <property type="term" value="F:nucleotide binding"/>
    <property type="evidence" value="ECO:0007669"/>
    <property type="project" value="UniProtKB-KW"/>
</dbReference>
<evidence type="ECO:0000259" key="4">
    <source>
        <dbReference type="Pfam" id="PF00149"/>
    </source>
</evidence>
<dbReference type="InterPro" id="IPR029052">
    <property type="entry name" value="Metallo-depent_PP-like"/>
</dbReference>
<dbReference type="InterPro" id="IPR006146">
    <property type="entry name" value="5'-Nucleotdase_CS"/>
</dbReference>
<evidence type="ECO:0000256" key="2">
    <source>
        <dbReference type="ARBA" id="ARBA00022729"/>
    </source>
</evidence>
<dbReference type="InterPro" id="IPR008334">
    <property type="entry name" value="5'-Nucleotdase_C"/>
</dbReference>
<dbReference type="InterPro" id="IPR036907">
    <property type="entry name" value="5'-Nucleotdase_C_sf"/>
</dbReference>
<evidence type="ECO:0000313" key="7">
    <source>
        <dbReference type="Proteomes" id="UP000243463"/>
    </source>
</evidence>
<keyword evidence="3" id="KW-0378">Hydrolase</keyword>
<dbReference type="InterPro" id="IPR004843">
    <property type="entry name" value="Calcineurin-like_PHP"/>
</dbReference>
<sequence length="630" mass="70078">MKAWIFKQKRAILCLSVATLMSGCQSTQDKHTEKDSTTTHVVTAPTAVQTPYQLKILHINDHHSHLDEDQVQLKFDLGQGNEAFWVKRGGFARVTALMQVLDQPEQTIKMHGGDATTGDSYYTLTDGVSDAVAMNQICFDTFVFGNHEFDAKDQGLKFFIDQLTQQQLGRCQKPTQILAANVVFGPTSPLYQNQQVKKSTIIEKQGEKIGIVGITIAKKTKNAAQTNADTLLTDELTAAQQEIDALKAQGVNKIILQSHIGYDFDQKIAQQLTDVDVIVGADSHTFLGPQSLNTVGLKPQGEYPTRTTNKNGDPVCIVQAWQYTYVLGELNVQFDPEGRIINCQGTPHLLLDEHIKHANTGKEISVEELEKIEHIIQKNDLPLRFVTPDFNTQKAIQPFKNRKEILENTVVATAKTPFCTQNKPSKTPKESCVTYGGDIQQYVAEAIYQQAQHYFKADLSLQNAGGVRMAIPQGPITQDTVYQLMPFKNKLVQLSMTGAEIKATLEDAIDGSAASAGGYPYAGAMRWVVDLTQPKGQRVQQLEVRASSGKYQPIRLNKTYQVATSDFLAHGYWYYSTLKTVTGSRYREFNVDYTQVFLDYLNALPTVKGEKVIQRLPISAYSTQSLIDAP</sequence>
<dbReference type="RefSeq" id="WP_228149644.1">
    <property type="nucleotide sequence ID" value="NZ_FZLN01000007.1"/>
</dbReference>
<dbReference type="PRINTS" id="PR01607">
    <property type="entry name" value="APYRASEFAMLY"/>
</dbReference>
<dbReference type="SUPFAM" id="SSF55816">
    <property type="entry name" value="5'-nucleotidase (syn. UDP-sugar hydrolase), C-terminal domain"/>
    <property type="match status" value="1"/>
</dbReference>
<dbReference type="Gene3D" id="3.60.21.10">
    <property type="match status" value="1"/>
</dbReference>
<dbReference type="Pfam" id="PF02872">
    <property type="entry name" value="5_nucleotid_C"/>
    <property type="match status" value="1"/>
</dbReference>
<protein>
    <submittedName>
        <fullName evidence="6">5'-nucleotidase</fullName>
    </submittedName>
</protein>
<dbReference type="SUPFAM" id="SSF56300">
    <property type="entry name" value="Metallo-dependent phosphatases"/>
    <property type="match status" value="1"/>
</dbReference>
<evidence type="ECO:0000259" key="5">
    <source>
        <dbReference type="Pfam" id="PF02872"/>
    </source>
</evidence>
<dbReference type="GO" id="GO:0008768">
    <property type="term" value="F:UDP-sugar diphosphatase activity"/>
    <property type="evidence" value="ECO:0007669"/>
    <property type="project" value="TreeGrafter"/>
</dbReference>
<dbReference type="GO" id="GO:0009166">
    <property type="term" value="P:nucleotide catabolic process"/>
    <property type="evidence" value="ECO:0007669"/>
    <property type="project" value="InterPro"/>
</dbReference>
<comment type="similarity">
    <text evidence="1 3">Belongs to the 5'-nucleotidase family.</text>
</comment>
<accession>A0A217EIJ7</accession>
<dbReference type="Gene3D" id="3.90.780.10">
    <property type="entry name" value="5'-Nucleotidase, C-terminal domain"/>
    <property type="match status" value="1"/>
</dbReference>
<dbReference type="PROSITE" id="PS51257">
    <property type="entry name" value="PROKAR_LIPOPROTEIN"/>
    <property type="match status" value="1"/>
</dbReference>
<reference evidence="7" key="1">
    <citation type="submission" date="2017-06" db="EMBL/GenBank/DDBJ databases">
        <authorList>
            <person name="Varghese N."/>
            <person name="Submissions S."/>
        </authorList>
    </citation>
    <scope>NUCLEOTIDE SEQUENCE [LARGE SCALE GENOMIC DNA]</scope>
    <source>
        <strain evidence="7">ANC 5114</strain>
    </source>
</reference>
<organism evidence="6 7">
    <name type="scientific">Acinetobacter apis</name>
    <dbReference type="NCBI Taxonomy" id="1229165"/>
    <lineage>
        <taxon>Bacteria</taxon>
        <taxon>Pseudomonadati</taxon>
        <taxon>Pseudomonadota</taxon>
        <taxon>Gammaproteobacteria</taxon>
        <taxon>Moraxellales</taxon>
        <taxon>Moraxellaceae</taxon>
        <taxon>Acinetobacter</taxon>
    </lineage>
</organism>
<proteinExistence type="inferred from homology"/>
<dbReference type="InterPro" id="IPR006179">
    <property type="entry name" value="5_nucleotidase/apyrase"/>
</dbReference>
<name>A0A217EIJ7_9GAMM</name>
<keyword evidence="2" id="KW-0732">Signal</keyword>
<evidence type="ECO:0000256" key="1">
    <source>
        <dbReference type="ARBA" id="ARBA00006654"/>
    </source>
</evidence>
<dbReference type="GO" id="GO:0046872">
    <property type="term" value="F:metal ion binding"/>
    <property type="evidence" value="ECO:0007669"/>
    <property type="project" value="InterPro"/>
</dbReference>
<keyword evidence="7" id="KW-1185">Reference proteome</keyword>
<dbReference type="PANTHER" id="PTHR11575:SF24">
    <property type="entry name" value="5'-NUCLEOTIDASE"/>
    <property type="match status" value="1"/>
</dbReference>
<keyword evidence="3" id="KW-0547">Nucleotide-binding</keyword>
<dbReference type="GO" id="GO:0030288">
    <property type="term" value="C:outer membrane-bounded periplasmic space"/>
    <property type="evidence" value="ECO:0007669"/>
    <property type="project" value="TreeGrafter"/>
</dbReference>
<feature type="domain" description="5'-Nucleotidase C-terminal" evidence="5">
    <location>
        <begin position="411"/>
        <end position="576"/>
    </location>
</feature>
<dbReference type="PANTHER" id="PTHR11575">
    <property type="entry name" value="5'-NUCLEOTIDASE-RELATED"/>
    <property type="match status" value="1"/>
</dbReference>
<dbReference type="PROSITE" id="PS00785">
    <property type="entry name" value="5_NUCLEOTIDASE_1"/>
    <property type="match status" value="1"/>
</dbReference>
<dbReference type="Proteomes" id="UP000243463">
    <property type="component" value="Unassembled WGS sequence"/>
</dbReference>
<dbReference type="AlphaFoldDB" id="A0A217EIJ7"/>
<dbReference type="GO" id="GO:0008253">
    <property type="term" value="F:5'-nucleotidase activity"/>
    <property type="evidence" value="ECO:0007669"/>
    <property type="project" value="TreeGrafter"/>
</dbReference>
<feature type="domain" description="Calcineurin-like phosphoesterase" evidence="4">
    <location>
        <begin position="54"/>
        <end position="285"/>
    </location>
</feature>
<gene>
    <name evidence="6" type="ORF">SAMN05444584_2159</name>
</gene>